<evidence type="ECO:0000256" key="7">
    <source>
        <dbReference type="RuleBase" id="RU363032"/>
    </source>
</evidence>
<comment type="similarity">
    <text evidence="7">Belongs to the binding-protein-dependent transport system permease family.</text>
</comment>
<dbReference type="PANTHER" id="PTHR32243:SF18">
    <property type="entry name" value="INNER MEMBRANE ABC TRANSPORTER PERMEASE PROTEIN YCJP"/>
    <property type="match status" value="1"/>
</dbReference>
<evidence type="ECO:0000256" key="2">
    <source>
        <dbReference type="ARBA" id="ARBA00022448"/>
    </source>
</evidence>
<proteinExistence type="inferred from homology"/>
<evidence type="ECO:0000259" key="8">
    <source>
        <dbReference type="PROSITE" id="PS50928"/>
    </source>
</evidence>
<feature type="transmembrane region" description="Helical" evidence="7">
    <location>
        <begin position="169"/>
        <end position="191"/>
    </location>
</feature>
<evidence type="ECO:0000256" key="5">
    <source>
        <dbReference type="ARBA" id="ARBA00022989"/>
    </source>
</evidence>
<feature type="transmembrane region" description="Helical" evidence="7">
    <location>
        <begin position="104"/>
        <end position="126"/>
    </location>
</feature>
<dbReference type="InterPro" id="IPR050901">
    <property type="entry name" value="BP-dep_ABC_trans_perm"/>
</dbReference>
<evidence type="ECO:0000256" key="4">
    <source>
        <dbReference type="ARBA" id="ARBA00022692"/>
    </source>
</evidence>
<keyword evidence="4 7" id="KW-0812">Transmembrane</keyword>
<dbReference type="RefSeq" id="WP_160852499.1">
    <property type="nucleotide sequence ID" value="NZ_WUWG01000001.1"/>
</dbReference>
<sequence>MSQPRALRQPALLRISSAAFLAFWCLVAAFPIFWITVMSFKAPVDAFDANPFNVIFGPETRARGKGLSTLDILAGLTLFYATWRIAIGPLPRAVREWSPGGQVWIGWIIGALVTGLAFVVVLFGVLPPVMDLLNGIAGPLGRDVIGLTTEHYHTVWIERGFTRNFQNSLLVTTGVVTISLTFGTLAGYGLARSGSSLAFWILIIALIFRALPHAVLVAGYLPVFINSAEILRPILGDAAPTLYGKPAATIAVLVAINQPFTIWMLRSFFQNIPADLDEAARVDGCSHFQAFRRVIMPVMWPGVITTGLFSFLLAYNDFLVTSLLLDAQNQTMVPAIAGMFNMETTTTDQVVAVAAAVSITAPLFLLVMIFQRQIVSGLTAGAVKG</sequence>
<dbReference type="EMBL" id="WUWG01000001">
    <property type="protein sequence ID" value="MXU64792.1"/>
    <property type="molecule type" value="Genomic_DNA"/>
</dbReference>
<organism evidence="9 10">
    <name type="scientific">Oceanomicrobium pacificus</name>
    <dbReference type="NCBI Taxonomy" id="2692916"/>
    <lineage>
        <taxon>Bacteria</taxon>
        <taxon>Pseudomonadati</taxon>
        <taxon>Pseudomonadota</taxon>
        <taxon>Alphaproteobacteria</taxon>
        <taxon>Rhodobacterales</taxon>
        <taxon>Paracoccaceae</taxon>
        <taxon>Oceanomicrobium</taxon>
    </lineage>
</organism>
<evidence type="ECO:0000313" key="9">
    <source>
        <dbReference type="EMBL" id="MXU64792.1"/>
    </source>
</evidence>
<keyword evidence="2 7" id="KW-0813">Transport</keyword>
<dbReference type="CDD" id="cd06261">
    <property type="entry name" value="TM_PBP2"/>
    <property type="match status" value="1"/>
</dbReference>
<protein>
    <submittedName>
        <fullName evidence="9">ABC transporter permease subunit</fullName>
    </submittedName>
</protein>
<keyword evidence="10" id="KW-1185">Reference proteome</keyword>
<evidence type="ECO:0000256" key="3">
    <source>
        <dbReference type="ARBA" id="ARBA00022475"/>
    </source>
</evidence>
<comment type="caution">
    <text evidence="9">The sequence shown here is derived from an EMBL/GenBank/DDBJ whole genome shotgun (WGS) entry which is preliminary data.</text>
</comment>
<reference evidence="9 10" key="1">
    <citation type="submission" date="2019-12" db="EMBL/GenBank/DDBJ databases">
        <title>Strain KN286 was isolated from seawater, which was collected from Caroline Seamount in the tropical western Pacific.</title>
        <authorList>
            <person name="Wang Q."/>
        </authorList>
    </citation>
    <scope>NUCLEOTIDE SEQUENCE [LARGE SCALE GENOMIC DNA]</scope>
    <source>
        <strain evidence="9 10">KN286</strain>
    </source>
</reference>
<name>A0A6B0TU75_9RHOB</name>
<dbReference type="AlphaFoldDB" id="A0A6B0TU75"/>
<dbReference type="Gene3D" id="1.10.3720.10">
    <property type="entry name" value="MetI-like"/>
    <property type="match status" value="1"/>
</dbReference>
<comment type="subcellular location">
    <subcellularLocation>
        <location evidence="1 7">Cell membrane</location>
        <topology evidence="1 7">Multi-pass membrane protein</topology>
    </subcellularLocation>
</comment>
<evidence type="ECO:0000313" key="10">
    <source>
        <dbReference type="Proteomes" id="UP000436016"/>
    </source>
</evidence>
<dbReference type="PANTHER" id="PTHR32243">
    <property type="entry name" value="MALTOSE TRANSPORT SYSTEM PERMEASE-RELATED"/>
    <property type="match status" value="1"/>
</dbReference>
<keyword evidence="3" id="KW-1003">Cell membrane</keyword>
<dbReference type="Proteomes" id="UP000436016">
    <property type="component" value="Unassembled WGS sequence"/>
</dbReference>
<dbReference type="InterPro" id="IPR000515">
    <property type="entry name" value="MetI-like"/>
</dbReference>
<dbReference type="GO" id="GO:0055085">
    <property type="term" value="P:transmembrane transport"/>
    <property type="evidence" value="ECO:0007669"/>
    <property type="project" value="InterPro"/>
</dbReference>
<accession>A0A6B0TU75</accession>
<evidence type="ECO:0000256" key="1">
    <source>
        <dbReference type="ARBA" id="ARBA00004651"/>
    </source>
</evidence>
<dbReference type="InterPro" id="IPR035906">
    <property type="entry name" value="MetI-like_sf"/>
</dbReference>
<evidence type="ECO:0000256" key="6">
    <source>
        <dbReference type="ARBA" id="ARBA00023136"/>
    </source>
</evidence>
<feature type="transmembrane region" description="Helical" evidence="7">
    <location>
        <begin position="294"/>
        <end position="315"/>
    </location>
</feature>
<dbReference type="GO" id="GO:0005886">
    <property type="term" value="C:plasma membrane"/>
    <property type="evidence" value="ECO:0007669"/>
    <property type="project" value="UniProtKB-SubCell"/>
</dbReference>
<feature type="transmembrane region" description="Helical" evidence="7">
    <location>
        <begin position="350"/>
        <end position="370"/>
    </location>
</feature>
<keyword evidence="5 7" id="KW-1133">Transmembrane helix</keyword>
<dbReference type="Pfam" id="PF00528">
    <property type="entry name" value="BPD_transp_1"/>
    <property type="match status" value="1"/>
</dbReference>
<feature type="transmembrane region" description="Helical" evidence="7">
    <location>
        <begin position="197"/>
        <end position="225"/>
    </location>
</feature>
<dbReference type="PROSITE" id="PS50928">
    <property type="entry name" value="ABC_TM1"/>
    <property type="match status" value="1"/>
</dbReference>
<feature type="transmembrane region" description="Helical" evidence="7">
    <location>
        <begin position="12"/>
        <end position="35"/>
    </location>
</feature>
<keyword evidence="6 7" id="KW-0472">Membrane</keyword>
<gene>
    <name evidence="9" type="ORF">GSH16_04995</name>
</gene>
<dbReference type="SUPFAM" id="SSF161098">
    <property type="entry name" value="MetI-like"/>
    <property type="match status" value="1"/>
</dbReference>
<feature type="domain" description="ABC transmembrane type-1" evidence="8">
    <location>
        <begin position="165"/>
        <end position="370"/>
    </location>
</feature>